<keyword evidence="4" id="KW-0902">Two-component regulatory system</keyword>
<keyword evidence="8" id="KW-1185">Reference proteome</keyword>
<feature type="domain" description="Histidine kinase" evidence="6">
    <location>
        <begin position="291"/>
        <end position="480"/>
    </location>
</feature>
<dbReference type="Proteomes" id="UP001501490">
    <property type="component" value="Unassembled WGS sequence"/>
</dbReference>
<dbReference type="SUPFAM" id="SSF55874">
    <property type="entry name" value="ATPase domain of HSP90 chaperone/DNA topoisomerase II/histidine kinase"/>
    <property type="match status" value="1"/>
</dbReference>
<evidence type="ECO:0000313" key="7">
    <source>
        <dbReference type="EMBL" id="GAA3615731.1"/>
    </source>
</evidence>
<dbReference type="Gene3D" id="1.10.287.130">
    <property type="match status" value="1"/>
</dbReference>
<evidence type="ECO:0000259" key="5">
    <source>
        <dbReference type="PROSITE" id="PS50042"/>
    </source>
</evidence>
<dbReference type="PRINTS" id="PR00344">
    <property type="entry name" value="BCTRLSENSOR"/>
</dbReference>
<evidence type="ECO:0000256" key="3">
    <source>
        <dbReference type="ARBA" id="ARBA00022777"/>
    </source>
</evidence>
<keyword evidence="3" id="KW-0418">Kinase</keyword>
<dbReference type="SMART" id="SM00387">
    <property type="entry name" value="HATPase_c"/>
    <property type="match status" value="1"/>
</dbReference>
<evidence type="ECO:0000256" key="2">
    <source>
        <dbReference type="ARBA" id="ARBA00012438"/>
    </source>
</evidence>
<dbReference type="Gene3D" id="2.60.120.10">
    <property type="entry name" value="Jelly Rolls"/>
    <property type="match status" value="1"/>
</dbReference>
<dbReference type="GO" id="GO:0005524">
    <property type="term" value="F:ATP binding"/>
    <property type="evidence" value="ECO:0007669"/>
    <property type="project" value="UniProtKB-KW"/>
</dbReference>
<dbReference type="Pfam" id="PF02518">
    <property type="entry name" value="HATPase_c"/>
    <property type="match status" value="1"/>
</dbReference>
<keyword evidence="3" id="KW-0808">Transferase</keyword>
<sequence length="485" mass="51688">MDEAPTDATAPPPDLAALPIFSGLGQAQLKALTAAGTLQPIRPGELVFLEGDPADDWWVLVDGSIDLLRHVGREDTLVARMDVPGRWAGGFRAWDEHGTYLATGRGGRPGHVLRVPADILRDRFADWFPFGAHLISGLYHTARSIESTARERSSLITLGTLAAGLAHELNNPAAAATRAADALADANRSVLSALGALAGNGITSAQFEALNELRRELRPASGFVDALDRSDREQALLGWLTRRAVEQPWQLAATLTGAGADPGWCGRVEDVLPGTELQPALRWVANTVAVESLLTEVRESTGRISALVSAVRSYSQLDRASRQRVRVTDGLESTLVMMAHKLRGVRVERDYAEDLPEIEAAPGELNQVWTNVIDNAADAMAGAGAAGEGVAGEGVLRLTVRPERATGSVVVEIADTGPGLPADVRDRAFEPFFTTKEVGKGTGLGLDIARRIVVERHDGTIEIDSEPGRTVVRVTLPAELSAPHS</sequence>
<dbReference type="EC" id="2.7.13.3" evidence="2"/>
<name>A0ABP6ZR69_9ACTN</name>
<feature type="domain" description="Cyclic nucleotide-binding" evidence="5">
    <location>
        <begin position="20"/>
        <end position="81"/>
    </location>
</feature>
<keyword evidence="7" id="KW-0547">Nucleotide-binding</keyword>
<protein>
    <recommendedName>
        <fullName evidence="2">histidine kinase</fullName>
        <ecNumber evidence="2">2.7.13.3</ecNumber>
    </recommendedName>
</protein>
<dbReference type="PROSITE" id="PS50109">
    <property type="entry name" value="HIS_KIN"/>
    <property type="match status" value="1"/>
</dbReference>
<gene>
    <name evidence="7" type="ORF">GCM10022236_17260</name>
</gene>
<dbReference type="PANTHER" id="PTHR43065">
    <property type="entry name" value="SENSOR HISTIDINE KINASE"/>
    <property type="match status" value="1"/>
</dbReference>
<dbReference type="CDD" id="cd00038">
    <property type="entry name" value="CAP_ED"/>
    <property type="match status" value="1"/>
</dbReference>
<dbReference type="RefSeq" id="WP_344803412.1">
    <property type="nucleotide sequence ID" value="NZ_BAABAB010000010.1"/>
</dbReference>
<keyword evidence="7" id="KW-0067">ATP-binding</keyword>
<dbReference type="InterPro" id="IPR014710">
    <property type="entry name" value="RmlC-like_jellyroll"/>
</dbReference>
<dbReference type="SUPFAM" id="SSF51206">
    <property type="entry name" value="cAMP-binding domain-like"/>
    <property type="match status" value="1"/>
</dbReference>
<dbReference type="EMBL" id="BAABAB010000010">
    <property type="protein sequence ID" value="GAA3615731.1"/>
    <property type="molecule type" value="Genomic_DNA"/>
</dbReference>
<evidence type="ECO:0000259" key="6">
    <source>
        <dbReference type="PROSITE" id="PS50109"/>
    </source>
</evidence>
<accession>A0ABP6ZR69</accession>
<dbReference type="PROSITE" id="PS50042">
    <property type="entry name" value="CNMP_BINDING_3"/>
    <property type="match status" value="1"/>
</dbReference>
<organism evidence="7 8">
    <name type="scientific">Microlunatus ginsengisoli</name>
    <dbReference type="NCBI Taxonomy" id="363863"/>
    <lineage>
        <taxon>Bacteria</taxon>
        <taxon>Bacillati</taxon>
        <taxon>Actinomycetota</taxon>
        <taxon>Actinomycetes</taxon>
        <taxon>Propionibacteriales</taxon>
        <taxon>Propionibacteriaceae</taxon>
        <taxon>Microlunatus</taxon>
    </lineage>
</organism>
<evidence type="ECO:0000256" key="4">
    <source>
        <dbReference type="ARBA" id="ARBA00023012"/>
    </source>
</evidence>
<evidence type="ECO:0000256" key="1">
    <source>
        <dbReference type="ARBA" id="ARBA00000085"/>
    </source>
</evidence>
<proteinExistence type="predicted"/>
<dbReference type="InterPro" id="IPR036890">
    <property type="entry name" value="HATPase_C_sf"/>
</dbReference>
<comment type="catalytic activity">
    <reaction evidence="1">
        <text>ATP + protein L-histidine = ADP + protein N-phospho-L-histidine.</text>
        <dbReference type="EC" id="2.7.13.3"/>
    </reaction>
</comment>
<comment type="caution">
    <text evidence="7">The sequence shown here is derived from an EMBL/GenBank/DDBJ whole genome shotgun (WGS) entry which is preliminary data.</text>
</comment>
<reference evidence="8" key="1">
    <citation type="journal article" date="2019" name="Int. J. Syst. Evol. Microbiol.">
        <title>The Global Catalogue of Microorganisms (GCM) 10K type strain sequencing project: providing services to taxonomists for standard genome sequencing and annotation.</title>
        <authorList>
            <consortium name="The Broad Institute Genomics Platform"/>
            <consortium name="The Broad Institute Genome Sequencing Center for Infectious Disease"/>
            <person name="Wu L."/>
            <person name="Ma J."/>
        </authorList>
    </citation>
    <scope>NUCLEOTIDE SEQUENCE [LARGE SCALE GENOMIC DNA]</scope>
    <source>
        <strain evidence="8">JCM 16929</strain>
    </source>
</reference>
<dbReference type="InterPro" id="IPR000595">
    <property type="entry name" value="cNMP-bd_dom"/>
</dbReference>
<evidence type="ECO:0000313" key="8">
    <source>
        <dbReference type="Proteomes" id="UP001501490"/>
    </source>
</evidence>
<dbReference type="Gene3D" id="3.30.565.10">
    <property type="entry name" value="Histidine kinase-like ATPase, C-terminal domain"/>
    <property type="match status" value="1"/>
</dbReference>
<dbReference type="PANTHER" id="PTHR43065:SF48">
    <property type="entry name" value="HISTIDINE KINASE"/>
    <property type="match status" value="1"/>
</dbReference>
<dbReference type="InterPro" id="IPR005467">
    <property type="entry name" value="His_kinase_dom"/>
</dbReference>
<dbReference type="InterPro" id="IPR018490">
    <property type="entry name" value="cNMP-bd_dom_sf"/>
</dbReference>
<dbReference type="InterPro" id="IPR004358">
    <property type="entry name" value="Sig_transdc_His_kin-like_C"/>
</dbReference>
<dbReference type="InterPro" id="IPR003594">
    <property type="entry name" value="HATPase_dom"/>
</dbReference>